<keyword evidence="1" id="KW-0255">Endonuclease</keyword>
<accession>A0A367M7Q6</accession>
<dbReference type="AlphaFoldDB" id="A0A367M7Q6"/>
<gene>
    <name evidence="1" type="ORF">DT376_18355</name>
</gene>
<proteinExistence type="predicted"/>
<evidence type="ECO:0000313" key="2">
    <source>
        <dbReference type="Proteomes" id="UP000253594"/>
    </source>
</evidence>
<evidence type="ECO:0000313" key="1">
    <source>
        <dbReference type="EMBL" id="RCI73438.1"/>
    </source>
</evidence>
<sequence>MYPELVAALQQLGWAESEPMNRTEGASSDAGGDSLTIQQLMITLERQGM</sequence>
<keyword evidence="1" id="KW-0378">Hydrolase</keyword>
<keyword evidence="1" id="KW-0540">Nuclease</keyword>
<feature type="non-terminal residue" evidence="1">
    <location>
        <position position="49"/>
    </location>
</feature>
<organism evidence="1 2">
    <name type="scientific">Pseudomonas aeruginosa</name>
    <dbReference type="NCBI Taxonomy" id="287"/>
    <lineage>
        <taxon>Bacteria</taxon>
        <taxon>Pseudomonadati</taxon>
        <taxon>Pseudomonadota</taxon>
        <taxon>Gammaproteobacteria</taxon>
        <taxon>Pseudomonadales</taxon>
        <taxon>Pseudomonadaceae</taxon>
        <taxon>Pseudomonas</taxon>
    </lineage>
</organism>
<dbReference type="GO" id="GO:0004519">
    <property type="term" value="F:endonuclease activity"/>
    <property type="evidence" value="ECO:0007669"/>
    <property type="project" value="UniProtKB-KW"/>
</dbReference>
<name>A0A367M7Q6_PSEAI</name>
<reference evidence="1 2" key="1">
    <citation type="submission" date="2018-07" db="EMBL/GenBank/DDBJ databases">
        <title>Mechanisms of high-level aminoglycoside resistance among Gram-negative pathogens in Brazil.</title>
        <authorList>
            <person name="Ballaben A.S."/>
            <person name="Darini A.L.C."/>
            <person name="Doi Y."/>
        </authorList>
    </citation>
    <scope>NUCLEOTIDE SEQUENCE [LARGE SCALE GENOMIC DNA]</scope>
    <source>
        <strain evidence="1 2">B2-305</strain>
    </source>
</reference>
<protein>
    <submittedName>
        <fullName evidence="1">HNH endonuclease</fullName>
    </submittedName>
</protein>
<dbReference type="EMBL" id="QORE01000615">
    <property type="protein sequence ID" value="RCI73438.1"/>
    <property type="molecule type" value="Genomic_DNA"/>
</dbReference>
<dbReference type="Proteomes" id="UP000253594">
    <property type="component" value="Unassembled WGS sequence"/>
</dbReference>
<comment type="caution">
    <text evidence="1">The sequence shown here is derived from an EMBL/GenBank/DDBJ whole genome shotgun (WGS) entry which is preliminary data.</text>
</comment>